<proteinExistence type="inferred from homology"/>
<keyword evidence="9" id="KW-1185">Reference proteome</keyword>
<dbReference type="InterPro" id="IPR023827">
    <property type="entry name" value="Peptidase_S8_Asp-AS"/>
</dbReference>
<dbReference type="InterPro" id="IPR022398">
    <property type="entry name" value="Peptidase_S8_His-AS"/>
</dbReference>
<keyword evidence="2 5" id="KW-0645">Protease</keyword>
<organism evidence="8 9">
    <name type="scientific">Halobacillus naozhouensis</name>
    <dbReference type="NCBI Taxonomy" id="554880"/>
    <lineage>
        <taxon>Bacteria</taxon>
        <taxon>Bacillati</taxon>
        <taxon>Bacillota</taxon>
        <taxon>Bacilli</taxon>
        <taxon>Bacillales</taxon>
        <taxon>Bacillaceae</taxon>
        <taxon>Halobacillus</taxon>
    </lineage>
</organism>
<dbReference type="EC" id="3.4.-.-" evidence="8"/>
<dbReference type="GO" id="GO:0016787">
    <property type="term" value="F:hydrolase activity"/>
    <property type="evidence" value="ECO:0007669"/>
    <property type="project" value="UniProtKB-KW"/>
</dbReference>
<gene>
    <name evidence="8" type="ORF">P9989_18605</name>
</gene>
<dbReference type="Proteomes" id="UP001221597">
    <property type="component" value="Chromosome"/>
</dbReference>
<keyword evidence="3 5" id="KW-0378">Hydrolase</keyword>
<dbReference type="PROSITE" id="PS00138">
    <property type="entry name" value="SUBTILASE_SER"/>
    <property type="match status" value="1"/>
</dbReference>
<dbReference type="Pfam" id="PF00082">
    <property type="entry name" value="Peptidase_S8"/>
    <property type="match status" value="1"/>
</dbReference>
<dbReference type="EMBL" id="CP121671">
    <property type="protein sequence ID" value="WFT74346.1"/>
    <property type="molecule type" value="Genomic_DNA"/>
</dbReference>
<accession>A0ABY8J0D1</accession>
<dbReference type="PANTHER" id="PTHR43806">
    <property type="entry name" value="PEPTIDASE S8"/>
    <property type="match status" value="1"/>
</dbReference>
<protein>
    <submittedName>
        <fullName evidence="8">S8 family peptidase</fullName>
        <ecNumber evidence="8">3.4.-.-</ecNumber>
    </submittedName>
</protein>
<dbReference type="Gene3D" id="3.40.50.200">
    <property type="entry name" value="Peptidase S8/S53 domain"/>
    <property type="match status" value="1"/>
</dbReference>
<feature type="active site" description="Charge relay system" evidence="5">
    <location>
        <position position="378"/>
    </location>
</feature>
<dbReference type="RefSeq" id="WP_283076345.1">
    <property type="nucleotide sequence ID" value="NZ_CP121671.1"/>
</dbReference>
<evidence type="ECO:0000256" key="2">
    <source>
        <dbReference type="ARBA" id="ARBA00022670"/>
    </source>
</evidence>
<dbReference type="PROSITE" id="PS00137">
    <property type="entry name" value="SUBTILASE_HIS"/>
    <property type="match status" value="1"/>
</dbReference>
<reference evidence="8 9" key="1">
    <citation type="submission" date="2023-04" db="EMBL/GenBank/DDBJ databases">
        <title>Genome sequence of Halobacillus naozhouensis KACC 21980.</title>
        <authorList>
            <person name="Kim S."/>
            <person name="Heo J."/>
            <person name="Kwon S.-W."/>
        </authorList>
    </citation>
    <scope>NUCLEOTIDE SEQUENCE [LARGE SCALE GENOMIC DNA]</scope>
    <source>
        <strain evidence="8 9">KCTC 13234</strain>
    </source>
</reference>
<dbReference type="InterPro" id="IPR036852">
    <property type="entry name" value="Peptidase_S8/S53_dom_sf"/>
</dbReference>
<dbReference type="PANTHER" id="PTHR43806:SF65">
    <property type="entry name" value="SERINE PROTEASE APRX"/>
    <property type="match status" value="1"/>
</dbReference>
<evidence type="ECO:0000256" key="6">
    <source>
        <dbReference type="RuleBase" id="RU003355"/>
    </source>
</evidence>
<feature type="active site" description="Charge relay system" evidence="5">
    <location>
        <position position="186"/>
    </location>
</feature>
<evidence type="ECO:0000259" key="7">
    <source>
        <dbReference type="Pfam" id="PF00082"/>
    </source>
</evidence>
<dbReference type="InterPro" id="IPR000209">
    <property type="entry name" value="Peptidase_S8/S53_dom"/>
</dbReference>
<dbReference type="PROSITE" id="PS00136">
    <property type="entry name" value="SUBTILASE_ASP"/>
    <property type="match status" value="1"/>
</dbReference>
<keyword evidence="4 5" id="KW-0720">Serine protease</keyword>
<sequence length="438" mass="47548">MLGFSMIQLTREHSDKFDKELRQQLIHLYKPLRRTPCFLHRFIENRLKKSKKFPVIIEFEHMYSALNKVHDVVELDGKSKVMQEFPSTSSCSAELTAKTIEKLMNNDCQIKKIYYDREVKALLDVASPSVHAQQLNQKGITGKGVNIAIVDTGVYPHEDLTQPTNRIVAFKDFVNDKLEPYDDNGHGTHCAGDAAGNGFSSDLRYRGSAPEAGIIGVKVLNQMGSGSLSTIVSGVQWCIDHKEEHGIDIISLSLGAAADESDCNDPLVQIVDKAWESGIVVCVAAGNSGPDQRTIGTPGISSKVITVGAMDDQDTINRTDEDIAPFSSRGPACGEVSKPDILAPGVNIISLRAPGSFLDKTSKSSRVDDEYFSLSGTSMATPICAGIVALILQVHPEETPDQVKQRLLDTAIDRGLPEYVQGAGYVDAAKAVDSSDDA</sequence>
<evidence type="ECO:0000313" key="9">
    <source>
        <dbReference type="Proteomes" id="UP001221597"/>
    </source>
</evidence>
<dbReference type="PROSITE" id="PS51892">
    <property type="entry name" value="SUBTILASE"/>
    <property type="match status" value="1"/>
</dbReference>
<dbReference type="CDD" id="cd07487">
    <property type="entry name" value="Peptidases_S8_1"/>
    <property type="match status" value="1"/>
</dbReference>
<dbReference type="SUPFAM" id="SSF52743">
    <property type="entry name" value="Subtilisin-like"/>
    <property type="match status" value="1"/>
</dbReference>
<dbReference type="PRINTS" id="PR00723">
    <property type="entry name" value="SUBTILISIN"/>
</dbReference>
<name>A0ABY8J0D1_9BACI</name>
<evidence type="ECO:0000256" key="3">
    <source>
        <dbReference type="ARBA" id="ARBA00022801"/>
    </source>
</evidence>
<evidence type="ECO:0000256" key="5">
    <source>
        <dbReference type="PROSITE-ProRule" id="PRU01240"/>
    </source>
</evidence>
<dbReference type="InterPro" id="IPR023828">
    <property type="entry name" value="Peptidase_S8_Ser-AS"/>
</dbReference>
<dbReference type="InterPro" id="IPR050131">
    <property type="entry name" value="Peptidase_S8_subtilisin-like"/>
</dbReference>
<evidence type="ECO:0000256" key="1">
    <source>
        <dbReference type="ARBA" id="ARBA00011073"/>
    </source>
</evidence>
<evidence type="ECO:0000313" key="8">
    <source>
        <dbReference type="EMBL" id="WFT74346.1"/>
    </source>
</evidence>
<feature type="domain" description="Peptidase S8/S53" evidence="7">
    <location>
        <begin position="142"/>
        <end position="424"/>
    </location>
</feature>
<evidence type="ECO:0000256" key="4">
    <source>
        <dbReference type="ARBA" id="ARBA00022825"/>
    </source>
</evidence>
<feature type="active site" description="Charge relay system" evidence="5">
    <location>
        <position position="151"/>
    </location>
</feature>
<comment type="similarity">
    <text evidence="1 5 6">Belongs to the peptidase S8 family.</text>
</comment>
<dbReference type="InterPro" id="IPR015500">
    <property type="entry name" value="Peptidase_S8_subtilisin-rel"/>
</dbReference>